<keyword evidence="2" id="KW-1185">Reference proteome</keyword>
<sequence length="688" mass="76277">MKLTCLSKGGGYHCPPCHIVNLGGLQFLLDCPLDLSALVIFSPIPIDSNAVLDEDSDSENGQKRQTMEKALDASNLIRSEPCYKTVTNLHLWDVSFIDVVLISTPMGMLGLPFLTRAKGFSAKIYATEAAARLGQLMMEDLISMNMDFRQFYGPEESSFPQWMKWEELEVLPSALKEIAMGKDGSEIASWMPLYSAADMKDCMQKVQTLKYAEETCYNGAFILKAFSSGVEIGTCNWTINGPKSSIACLSSSIFVTSHAMNFDYRALQGYDQILYSDFSLDANEDTEDCVMTAANNLSAISDNSDTNHMITELLLNTDDSLEEMEKLAFISSCIVDSVKEGGSVLIPIGRLGIVLQLLECLSSALESLNLKVPIFVISSVAEELLAFSNVIPEWLCKQRQEKLYSGEPLFGHVDLIKGKKLHLFPALHSETLLKIWQEPCIVFCSHWSLRLGPCVHLLRRWCGDQNSLLVMEKGIDADLALLPFKPMAMKILQCSFLSGMKLEKVQPLLTMLHPKVVLFPENLRQHFGGSSSSSISFIQYTENVTLRIPKLNLGPELDIATDFASQLRWTKLTDESINIARLKGELSVEHGKHRLLPGNEQVVSSQSGLLMHWGSVNLQSLVTSLQKMGINAPVEEERNGAETEYILHIIEPNRALININASRTIISTGDEKLASLIFEAISNSLDGI</sequence>
<dbReference type="EMBL" id="CM037162">
    <property type="protein sequence ID" value="KAH7864624.1"/>
    <property type="molecule type" value="Genomic_DNA"/>
</dbReference>
<name>A0ACB7ZF82_9ERIC</name>
<protein>
    <submittedName>
        <fullName evidence="1">Uncharacterized protein</fullName>
    </submittedName>
</protein>
<evidence type="ECO:0000313" key="2">
    <source>
        <dbReference type="Proteomes" id="UP000828048"/>
    </source>
</evidence>
<gene>
    <name evidence="1" type="ORF">Vadar_031859</name>
</gene>
<organism evidence="1 2">
    <name type="scientific">Vaccinium darrowii</name>
    <dbReference type="NCBI Taxonomy" id="229202"/>
    <lineage>
        <taxon>Eukaryota</taxon>
        <taxon>Viridiplantae</taxon>
        <taxon>Streptophyta</taxon>
        <taxon>Embryophyta</taxon>
        <taxon>Tracheophyta</taxon>
        <taxon>Spermatophyta</taxon>
        <taxon>Magnoliopsida</taxon>
        <taxon>eudicotyledons</taxon>
        <taxon>Gunneridae</taxon>
        <taxon>Pentapetalae</taxon>
        <taxon>asterids</taxon>
        <taxon>Ericales</taxon>
        <taxon>Ericaceae</taxon>
        <taxon>Vaccinioideae</taxon>
        <taxon>Vaccinieae</taxon>
        <taxon>Vaccinium</taxon>
    </lineage>
</organism>
<evidence type="ECO:0000313" key="1">
    <source>
        <dbReference type="EMBL" id="KAH7864624.1"/>
    </source>
</evidence>
<accession>A0ACB7ZF82</accession>
<dbReference type="Proteomes" id="UP000828048">
    <property type="component" value="Chromosome 12"/>
</dbReference>
<proteinExistence type="predicted"/>
<reference evidence="1 2" key="1">
    <citation type="journal article" date="2021" name="Hortic Res">
        <title>High-quality reference genome and annotation aids understanding of berry development for evergreen blueberry (Vaccinium darrowii).</title>
        <authorList>
            <person name="Yu J."/>
            <person name="Hulse-Kemp A.M."/>
            <person name="Babiker E."/>
            <person name="Staton M."/>
        </authorList>
    </citation>
    <scope>NUCLEOTIDE SEQUENCE [LARGE SCALE GENOMIC DNA]</scope>
    <source>
        <strain evidence="2">cv. NJ 8807/NJ 8810</strain>
        <tissue evidence="1">Young leaf</tissue>
    </source>
</reference>
<comment type="caution">
    <text evidence="1">The sequence shown here is derived from an EMBL/GenBank/DDBJ whole genome shotgun (WGS) entry which is preliminary data.</text>
</comment>